<dbReference type="STRING" id="1064592.G0V5Z8"/>
<proteinExistence type="predicted"/>
<dbReference type="eggNOG" id="KOG2273">
    <property type="taxonomic scope" value="Eukaryota"/>
</dbReference>
<dbReference type="Gene3D" id="1.20.1270.60">
    <property type="entry name" value="Arfaptin homology (AH) domain/BAR domain"/>
    <property type="match status" value="1"/>
</dbReference>
<organism evidence="3 4">
    <name type="scientific">Naumovozyma castellii</name>
    <name type="common">Yeast</name>
    <name type="synonym">Saccharomyces castellii</name>
    <dbReference type="NCBI Taxonomy" id="27288"/>
    <lineage>
        <taxon>Eukaryota</taxon>
        <taxon>Fungi</taxon>
        <taxon>Dikarya</taxon>
        <taxon>Ascomycota</taxon>
        <taxon>Saccharomycotina</taxon>
        <taxon>Saccharomycetes</taxon>
        <taxon>Saccharomycetales</taxon>
        <taxon>Saccharomycetaceae</taxon>
        <taxon>Naumovozyma</taxon>
    </lineage>
</organism>
<accession>G0V5Z8</accession>
<name>G0V5Z8_NAUCA</name>
<evidence type="ECO:0000313" key="3">
    <source>
        <dbReference type="EMBL" id="CCC66888.1"/>
    </source>
</evidence>
<dbReference type="InterPro" id="IPR027267">
    <property type="entry name" value="AH/BAR_dom_sf"/>
</dbReference>
<dbReference type="PANTHER" id="PTHR10555">
    <property type="entry name" value="SORTING NEXIN"/>
    <property type="match status" value="1"/>
</dbReference>
<dbReference type="InterPro" id="IPR001683">
    <property type="entry name" value="PX_dom"/>
</dbReference>
<reference key="2">
    <citation type="submission" date="2011-08" db="EMBL/GenBank/DDBJ databases">
        <title>Genome sequence of Naumovozyma castellii.</title>
        <authorList>
            <person name="Gordon J.L."/>
            <person name="Armisen D."/>
            <person name="Proux-Wera E."/>
            <person name="OhEigeartaigh S.S."/>
            <person name="Byrne K.P."/>
            <person name="Wolfe K.H."/>
        </authorList>
    </citation>
    <scope>NUCLEOTIDE SEQUENCE</scope>
    <source>
        <strain>Type strain:CBS 4309</strain>
    </source>
</reference>
<dbReference type="GO" id="GO:0042147">
    <property type="term" value="P:retrograde transport, endosome to Golgi"/>
    <property type="evidence" value="ECO:0007669"/>
    <property type="project" value="TreeGrafter"/>
</dbReference>
<feature type="region of interest" description="Disordered" evidence="1">
    <location>
        <begin position="1"/>
        <end position="20"/>
    </location>
</feature>
<dbReference type="Pfam" id="PF00787">
    <property type="entry name" value="PX"/>
    <property type="match status" value="1"/>
</dbReference>
<dbReference type="GO" id="GO:0032266">
    <property type="term" value="F:phosphatidylinositol-3-phosphate binding"/>
    <property type="evidence" value="ECO:0007669"/>
    <property type="project" value="UniProtKB-ARBA"/>
</dbReference>
<feature type="domain" description="PX" evidence="2">
    <location>
        <begin position="93"/>
        <end position="201"/>
    </location>
</feature>
<dbReference type="Gene3D" id="3.30.1520.10">
    <property type="entry name" value="Phox-like domain"/>
    <property type="match status" value="1"/>
</dbReference>
<dbReference type="GO" id="GO:0005768">
    <property type="term" value="C:endosome"/>
    <property type="evidence" value="ECO:0007669"/>
    <property type="project" value="TreeGrafter"/>
</dbReference>
<keyword evidence="4" id="KW-1185">Reference proteome</keyword>
<dbReference type="GO" id="GO:0045053">
    <property type="term" value="P:protein retention in Golgi apparatus"/>
    <property type="evidence" value="ECO:0007669"/>
    <property type="project" value="TreeGrafter"/>
</dbReference>
<dbReference type="AlphaFoldDB" id="G0V5Z8"/>
<dbReference type="PANTHER" id="PTHR10555:SF170">
    <property type="entry name" value="FI18122P1"/>
    <property type="match status" value="1"/>
</dbReference>
<reference evidence="3 4" key="1">
    <citation type="journal article" date="2011" name="Proc. Natl. Acad. Sci. U.S.A.">
        <title>Evolutionary erosion of yeast sex chromosomes by mating-type switching accidents.</title>
        <authorList>
            <person name="Gordon J.L."/>
            <person name="Armisen D."/>
            <person name="Proux-Wera E."/>
            <person name="Oheigeartaigh S.S."/>
            <person name="Byrne K.P."/>
            <person name="Wolfe K.H."/>
        </authorList>
    </citation>
    <scope>NUCLEOTIDE SEQUENCE [LARGE SCALE GENOMIC DNA]</scope>
    <source>
        <strain evidence="4">ATCC 76901 / BCRC 22586 / CBS 4309 / NBRC 1992 / NRRL Y-12630</strain>
    </source>
</reference>
<protein>
    <recommendedName>
        <fullName evidence="2">PX domain-containing protein</fullName>
    </recommendedName>
</protein>
<dbReference type="KEGG" id="ncs:NCAS_0A03300"/>
<dbReference type="InParanoid" id="G0V5Z8"/>
<dbReference type="GeneID" id="96900375"/>
<dbReference type="OrthoDB" id="3972182at2759"/>
<evidence type="ECO:0000313" key="4">
    <source>
        <dbReference type="Proteomes" id="UP000001640"/>
    </source>
</evidence>
<gene>
    <name evidence="3" type="primary">NCAS0A03300</name>
    <name evidence="3" type="ordered locus">NCAS_0A03300</name>
</gene>
<evidence type="ECO:0000259" key="2">
    <source>
        <dbReference type="SMART" id="SM00312"/>
    </source>
</evidence>
<dbReference type="HOGENOM" id="CLU_555592_0_0_1"/>
<dbReference type="OMA" id="LWETFLM"/>
<dbReference type="GO" id="GO:0005829">
    <property type="term" value="C:cytosol"/>
    <property type="evidence" value="ECO:0007669"/>
    <property type="project" value="GOC"/>
</dbReference>
<dbReference type="SUPFAM" id="SSF64268">
    <property type="entry name" value="PX domain"/>
    <property type="match status" value="1"/>
</dbReference>
<dbReference type="RefSeq" id="XP_003673277.1">
    <property type="nucleotide sequence ID" value="XM_003673229.1"/>
</dbReference>
<dbReference type="SMART" id="SM00312">
    <property type="entry name" value="PX"/>
    <property type="match status" value="1"/>
</dbReference>
<dbReference type="InterPro" id="IPR036871">
    <property type="entry name" value="PX_dom_sf"/>
</dbReference>
<dbReference type="InterPro" id="IPR015404">
    <property type="entry name" value="Vps5_C"/>
</dbReference>
<dbReference type="EMBL" id="HE576752">
    <property type="protein sequence ID" value="CCC66888.1"/>
    <property type="molecule type" value="Genomic_DNA"/>
</dbReference>
<dbReference type="Proteomes" id="UP000001640">
    <property type="component" value="Chromosome 1"/>
</dbReference>
<dbReference type="Pfam" id="PF09325">
    <property type="entry name" value="Vps5"/>
    <property type="match status" value="1"/>
</dbReference>
<sequence>MEKQGIDDETINHSIGESEPKVMKQNLNHGSKRPLNTDANTLHLESLHLDEKYLKLFSKPRFKRERNTHISITRSEPKDGSALNNLASDDEPLISFDIQIHEPTRIPTDLGEKYVQYPVITKSAVFENQSTYVTRRYLDFRWLYRQLQNNHWGKIIPLPPPIEKLKNYFQTQNEMVLMLQKIAHDPILQRDQDFHLFLTSDNFENKSRLRDKITRSGAYLDNHDLSEIHISEIELLGYEDASNVLKNGGIEAPYHQNFISFMNSIPKYTEQDTFILEQEKKLEILRWQLTEISKTLDLIKGQRLELGSVVKESSNIFNSISKLELSKQGSTVITEFADGLKKEKILFEKFSQNETMRLNLNFQKYQSLLISMKAVFNQRKKLGLYLAIVEDELKRKENELKKLPLNNSGMEENVLANTLTDKAKVVNNEYITLKNRYNKIIEKWQLIGKTIKEEISDSEQGILKEFESALSTLIKNHIDYYKNDIEVLQRVK</sequence>
<evidence type="ECO:0000256" key="1">
    <source>
        <dbReference type="SAM" id="MobiDB-lite"/>
    </source>
</evidence>